<accession>A0A0A2B5U3</accession>
<dbReference type="SUPFAM" id="SSF54427">
    <property type="entry name" value="NTF2-like"/>
    <property type="match status" value="1"/>
</dbReference>
<evidence type="ECO:0000313" key="2">
    <source>
        <dbReference type="Proteomes" id="UP000030345"/>
    </source>
</evidence>
<name>A0A0A2B5U3_PROMR</name>
<evidence type="ECO:0008006" key="3">
    <source>
        <dbReference type="Google" id="ProtNLM"/>
    </source>
</evidence>
<evidence type="ECO:0000313" key="1">
    <source>
        <dbReference type="EMBL" id="KGG09221.1"/>
    </source>
</evidence>
<dbReference type="InterPro" id="IPR024525">
    <property type="entry name" value="DUF3804"/>
</dbReference>
<reference evidence="2" key="1">
    <citation type="journal article" date="2014" name="Sci. Data">
        <title>Genomes of diverse isolates of the marine cyanobacterium Prochlorococcus.</title>
        <authorList>
            <person name="Biller S."/>
            <person name="Berube P."/>
            <person name="Thompson J."/>
            <person name="Kelly L."/>
            <person name="Roggensack S."/>
            <person name="Awad L."/>
            <person name="Roache-Johnson K."/>
            <person name="Ding H."/>
            <person name="Giovannoni S.J."/>
            <person name="Moore L.R."/>
            <person name="Chisholm S.W."/>
        </authorList>
    </citation>
    <scope>NUCLEOTIDE SEQUENCE [LARGE SCALE GENOMIC DNA]</scope>
    <source>
        <strain evidence="2">SB</strain>
    </source>
</reference>
<dbReference type="InterPro" id="IPR032710">
    <property type="entry name" value="NTF2-like_dom_sf"/>
</dbReference>
<dbReference type="AlphaFoldDB" id="A0A0A2B5U3"/>
<comment type="caution">
    <text evidence="1">The sequence shown here is derived from an EMBL/GenBank/DDBJ whole genome shotgun (WGS) entry which is preliminary data.</text>
</comment>
<organism evidence="1 2">
    <name type="scientific">Prochlorococcus marinus str. SB</name>
    <dbReference type="NCBI Taxonomy" id="59926"/>
    <lineage>
        <taxon>Bacteria</taxon>
        <taxon>Bacillati</taxon>
        <taxon>Cyanobacteriota</taxon>
        <taxon>Cyanophyceae</taxon>
        <taxon>Synechococcales</taxon>
        <taxon>Prochlorococcaceae</taxon>
        <taxon>Prochlorococcus</taxon>
    </lineage>
</organism>
<sequence length="129" mass="14573">MTDRETIESMLYELATPQKMGSFFVNNATSDFLFIRPSGNPISAKGFEEMMNSGDVVQEKAEITKIHKFEFLSADVAMCVFTLGAKFSYKGTPNDDLPTVTSIFKKINGIWKIHWMQRSTGDSDLSLWD</sequence>
<protein>
    <recommendedName>
        <fullName evidence="3">DUF4440 domain-containing protein</fullName>
    </recommendedName>
</protein>
<gene>
    <name evidence="1" type="ORF">EV02_1901</name>
</gene>
<dbReference type="EMBL" id="JNAS01000002">
    <property type="protein sequence ID" value="KGG09221.1"/>
    <property type="molecule type" value="Genomic_DNA"/>
</dbReference>
<proteinExistence type="predicted"/>
<dbReference type="Gene3D" id="3.10.450.50">
    <property type="match status" value="1"/>
</dbReference>
<dbReference type="OrthoDB" id="540366at2"/>
<dbReference type="Proteomes" id="UP000030345">
    <property type="component" value="Unassembled WGS sequence"/>
</dbReference>
<dbReference type="Pfam" id="PF12707">
    <property type="entry name" value="DUF3804"/>
    <property type="match status" value="1"/>
</dbReference>
<dbReference type="RefSeq" id="WP_032520414.1">
    <property type="nucleotide sequence ID" value="NZ_CP138981.1"/>
</dbReference>